<dbReference type="PANTHER" id="PTHR43214:SF24">
    <property type="entry name" value="TRANSCRIPTIONAL REGULATORY PROTEIN NARL-RELATED"/>
    <property type="match status" value="1"/>
</dbReference>
<dbReference type="Gene3D" id="3.40.50.2300">
    <property type="match status" value="1"/>
</dbReference>
<keyword evidence="4" id="KW-0804">Transcription</keyword>
<dbReference type="SMART" id="SM00421">
    <property type="entry name" value="HTH_LUXR"/>
    <property type="match status" value="1"/>
</dbReference>
<feature type="modified residue" description="4-aspartylphosphate" evidence="5">
    <location>
        <position position="52"/>
    </location>
</feature>
<feature type="domain" description="HTH luxR-type" evidence="6">
    <location>
        <begin position="144"/>
        <end position="214"/>
    </location>
</feature>
<proteinExistence type="predicted"/>
<evidence type="ECO:0000313" key="8">
    <source>
        <dbReference type="EMBL" id="MVQ48201.1"/>
    </source>
</evidence>
<dbReference type="InterPro" id="IPR001789">
    <property type="entry name" value="Sig_transdc_resp-reg_receiver"/>
</dbReference>
<comment type="caution">
    <text evidence="8">The sequence shown here is derived from an EMBL/GenBank/DDBJ whole genome shotgun (WGS) entry which is preliminary data.</text>
</comment>
<dbReference type="SMART" id="SM00448">
    <property type="entry name" value="REC"/>
    <property type="match status" value="1"/>
</dbReference>
<evidence type="ECO:0000313" key="9">
    <source>
        <dbReference type="Proteomes" id="UP000473525"/>
    </source>
</evidence>
<dbReference type="Pfam" id="PF00196">
    <property type="entry name" value="GerE"/>
    <property type="match status" value="1"/>
</dbReference>
<name>A0A6L6XLR8_9ACTN</name>
<dbReference type="PANTHER" id="PTHR43214">
    <property type="entry name" value="TWO-COMPONENT RESPONSE REGULATOR"/>
    <property type="match status" value="1"/>
</dbReference>
<dbReference type="SUPFAM" id="SSF52172">
    <property type="entry name" value="CheY-like"/>
    <property type="match status" value="1"/>
</dbReference>
<sequence>MRIGIVDDSALFRDGLTMLLASAGVEVVFQAGDVDQLLARIAEVPVDVVILDVRMPPTFTSEGIQAAARLRELIPELGLLVLSTYAETAYAAQLLDITTRSIGYLLKDRVSDTATLQDALRRIAAGESVIDPEIIQRLLARERHATTLGRLTERERQVLQLIAEGRSNVGIARQLHLHPKTIEHYIAGIFQNLGLPDTPDDNRRVLAAIEWLRDAST</sequence>
<dbReference type="PROSITE" id="PS50110">
    <property type="entry name" value="RESPONSE_REGULATORY"/>
    <property type="match status" value="1"/>
</dbReference>
<evidence type="ECO:0000256" key="2">
    <source>
        <dbReference type="ARBA" id="ARBA00023015"/>
    </source>
</evidence>
<dbReference type="GO" id="GO:0006355">
    <property type="term" value="P:regulation of DNA-templated transcription"/>
    <property type="evidence" value="ECO:0007669"/>
    <property type="project" value="InterPro"/>
</dbReference>
<dbReference type="InterPro" id="IPR058245">
    <property type="entry name" value="NreC/VraR/RcsB-like_REC"/>
</dbReference>
<dbReference type="CDD" id="cd17535">
    <property type="entry name" value="REC_NarL-like"/>
    <property type="match status" value="1"/>
</dbReference>
<keyword evidence="3" id="KW-0238">DNA-binding</keyword>
<dbReference type="SUPFAM" id="SSF46894">
    <property type="entry name" value="C-terminal effector domain of the bipartite response regulators"/>
    <property type="match status" value="1"/>
</dbReference>
<dbReference type="Proteomes" id="UP000473525">
    <property type="component" value="Unassembled WGS sequence"/>
</dbReference>
<gene>
    <name evidence="8" type="ORF">GON03_03335</name>
</gene>
<dbReference type="GO" id="GO:0003677">
    <property type="term" value="F:DNA binding"/>
    <property type="evidence" value="ECO:0007669"/>
    <property type="project" value="UniProtKB-KW"/>
</dbReference>
<dbReference type="InterPro" id="IPR000792">
    <property type="entry name" value="Tscrpt_reg_LuxR_C"/>
</dbReference>
<dbReference type="RefSeq" id="WP_157340273.1">
    <property type="nucleotide sequence ID" value="NZ_WSEK01000004.1"/>
</dbReference>
<dbReference type="GO" id="GO:0000160">
    <property type="term" value="P:phosphorelay signal transduction system"/>
    <property type="evidence" value="ECO:0007669"/>
    <property type="project" value="InterPro"/>
</dbReference>
<dbReference type="CDD" id="cd06170">
    <property type="entry name" value="LuxR_C_like"/>
    <property type="match status" value="1"/>
</dbReference>
<accession>A0A6L6XLR8</accession>
<evidence type="ECO:0000256" key="3">
    <source>
        <dbReference type="ARBA" id="ARBA00023125"/>
    </source>
</evidence>
<evidence type="ECO:0000256" key="4">
    <source>
        <dbReference type="ARBA" id="ARBA00023163"/>
    </source>
</evidence>
<keyword evidence="1 5" id="KW-0597">Phosphoprotein</keyword>
<dbReference type="PROSITE" id="PS50043">
    <property type="entry name" value="HTH_LUXR_2"/>
    <property type="match status" value="1"/>
</dbReference>
<reference evidence="8 9" key="1">
    <citation type="submission" date="2019-12" db="EMBL/GenBank/DDBJ databases">
        <authorList>
            <person name="Huq M.A."/>
        </authorList>
    </citation>
    <scope>NUCLEOTIDE SEQUENCE [LARGE SCALE GENOMIC DNA]</scope>
    <source>
        <strain evidence="8 9">MAH-18</strain>
    </source>
</reference>
<dbReference type="InterPro" id="IPR039420">
    <property type="entry name" value="WalR-like"/>
</dbReference>
<keyword evidence="2" id="KW-0805">Transcription regulation</keyword>
<dbReference type="InterPro" id="IPR016032">
    <property type="entry name" value="Sig_transdc_resp-reg_C-effctor"/>
</dbReference>
<dbReference type="AlphaFoldDB" id="A0A6L6XLR8"/>
<keyword evidence="9" id="KW-1185">Reference proteome</keyword>
<feature type="domain" description="Response regulatory" evidence="7">
    <location>
        <begin position="2"/>
        <end position="122"/>
    </location>
</feature>
<organism evidence="8 9">
    <name type="scientific">Nocardioides agri</name>
    <dbReference type="NCBI Taxonomy" id="2682843"/>
    <lineage>
        <taxon>Bacteria</taxon>
        <taxon>Bacillati</taxon>
        <taxon>Actinomycetota</taxon>
        <taxon>Actinomycetes</taxon>
        <taxon>Propionibacteriales</taxon>
        <taxon>Nocardioidaceae</taxon>
        <taxon>Nocardioides</taxon>
    </lineage>
</organism>
<dbReference type="InterPro" id="IPR011006">
    <property type="entry name" value="CheY-like_superfamily"/>
</dbReference>
<evidence type="ECO:0000259" key="7">
    <source>
        <dbReference type="PROSITE" id="PS50110"/>
    </source>
</evidence>
<evidence type="ECO:0000256" key="5">
    <source>
        <dbReference type="PROSITE-ProRule" id="PRU00169"/>
    </source>
</evidence>
<dbReference type="EMBL" id="WSEK01000004">
    <property type="protein sequence ID" value="MVQ48201.1"/>
    <property type="molecule type" value="Genomic_DNA"/>
</dbReference>
<evidence type="ECO:0000259" key="6">
    <source>
        <dbReference type="PROSITE" id="PS50043"/>
    </source>
</evidence>
<dbReference type="PRINTS" id="PR00038">
    <property type="entry name" value="HTHLUXR"/>
</dbReference>
<dbReference type="Pfam" id="PF00072">
    <property type="entry name" value="Response_reg"/>
    <property type="match status" value="1"/>
</dbReference>
<evidence type="ECO:0000256" key="1">
    <source>
        <dbReference type="ARBA" id="ARBA00022553"/>
    </source>
</evidence>
<protein>
    <submittedName>
        <fullName evidence="8">Response regulator</fullName>
    </submittedName>
</protein>